<keyword evidence="3" id="KW-0255">Endonuclease</keyword>
<reference evidence="3 5" key="2">
    <citation type="submission" date="2023-10" db="EMBL/GenBank/DDBJ databases">
        <title>To unveil natural product biosynthetic capacity in Pseudoalteromonas.</title>
        <authorList>
            <person name="Wang J."/>
        </authorList>
    </citation>
    <scope>NUCLEOTIDE SEQUENCE [LARGE SCALE GENOMIC DNA]</scope>
    <source>
        <strain evidence="3 5">DSM 15914</strain>
    </source>
</reference>
<feature type="coiled-coil region" evidence="1">
    <location>
        <begin position="175"/>
        <end position="221"/>
    </location>
</feature>
<dbReference type="NCBIfam" id="NF041761">
    <property type="entry name" value="PtuB"/>
    <property type="match status" value="1"/>
</dbReference>
<keyword evidence="3" id="KW-0378">Hydrolase</keyword>
<dbReference type="InterPro" id="IPR013467">
    <property type="entry name" value="HNH78-like"/>
</dbReference>
<dbReference type="RefSeq" id="WP_193521551.1">
    <property type="nucleotide sequence ID" value="NZ_CBCSDF010000002.1"/>
</dbReference>
<keyword evidence="3" id="KW-0540">Nuclease</keyword>
<dbReference type="EMBL" id="WEIA01000002">
    <property type="protein sequence ID" value="NLR20664.1"/>
    <property type="molecule type" value="Genomic_DNA"/>
</dbReference>
<evidence type="ECO:0000256" key="1">
    <source>
        <dbReference type="SAM" id="Coils"/>
    </source>
</evidence>
<proteinExistence type="predicted"/>
<evidence type="ECO:0000313" key="2">
    <source>
        <dbReference type="EMBL" id="NLR20664.1"/>
    </source>
</evidence>
<keyword evidence="5" id="KW-1185">Reference proteome</keyword>
<sequence length="222" mass="25323">MKKLNRHQPAPAALANYNYQIHSWNSRRPSTACRTQIWQHFQTMQGNFCAFCERATYQGNGHIEHFYHKGQKPDGSAPFKHLTFTWSNLFGCCGKDTSNTCGHYKDRQGSQGPGEYNPNDLIKPDIEDPVSFFNFLETGVIEAKAGLSDNSKKRANETIRILNLSALNGVRKRQIDIFKNELKALEEISNGLNEQQLIQELNKIKNNIKQQEHQTAVLNALF</sequence>
<accession>A0A8I2H412</accession>
<evidence type="ECO:0000313" key="5">
    <source>
        <dbReference type="Proteomes" id="UP001304419"/>
    </source>
</evidence>
<dbReference type="Proteomes" id="UP001304419">
    <property type="component" value="Chromosome 1"/>
</dbReference>
<name>A0A8I2H412_9GAMM</name>
<reference evidence="2" key="1">
    <citation type="submission" date="2019-10" db="EMBL/GenBank/DDBJ databases">
        <authorList>
            <person name="Paulsen S."/>
        </authorList>
    </citation>
    <scope>NUCLEOTIDE SEQUENCE</scope>
    <source>
        <strain evidence="2">LMG 19692</strain>
    </source>
</reference>
<dbReference type="GO" id="GO:0004519">
    <property type="term" value="F:endonuclease activity"/>
    <property type="evidence" value="ECO:0007669"/>
    <property type="project" value="UniProtKB-KW"/>
</dbReference>
<protein>
    <submittedName>
        <fullName evidence="3">Retron Ec78 anti-phage system effector HNH endonuclease PtuB</fullName>
    </submittedName>
    <submittedName>
        <fullName evidence="2">TIGR02646 family protein</fullName>
    </submittedName>
</protein>
<dbReference type="AlphaFoldDB" id="A0A8I2H412"/>
<organism evidence="2 4">
    <name type="scientific">Pseudoalteromonas maricaloris</name>
    <dbReference type="NCBI Taxonomy" id="184924"/>
    <lineage>
        <taxon>Bacteria</taxon>
        <taxon>Pseudomonadati</taxon>
        <taxon>Pseudomonadota</taxon>
        <taxon>Gammaproteobacteria</taxon>
        <taxon>Alteromonadales</taxon>
        <taxon>Pseudoalteromonadaceae</taxon>
        <taxon>Pseudoalteromonas</taxon>
    </lineage>
</organism>
<gene>
    <name evidence="3" type="primary">ptuB</name>
    <name evidence="2" type="ORF">F9Y85_04895</name>
    <name evidence="3" type="ORF">R5H13_06185</name>
</gene>
<evidence type="ECO:0000313" key="4">
    <source>
        <dbReference type="Proteomes" id="UP000646877"/>
    </source>
</evidence>
<dbReference type="InterPro" id="IPR053575">
    <property type="entry name" value="Retron_Ec78_HNH_endo"/>
</dbReference>
<dbReference type="Proteomes" id="UP000646877">
    <property type="component" value="Unassembled WGS sequence"/>
</dbReference>
<dbReference type="NCBIfam" id="TIGR02646">
    <property type="entry name" value="retron system putative HNH endonuclease"/>
    <property type="match status" value="1"/>
</dbReference>
<dbReference type="EMBL" id="CP137578">
    <property type="protein sequence ID" value="WOX29852.1"/>
    <property type="molecule type" value="Genomic_DNA"/>
</dbReference>
<keyword evidence="1" id="KW-0175">Coiled coil</keyword>
<evidence type="ECO:0000313" key="3">
    <source>
        <dbReference type="EMBL" id="WOX29852.1"/>
    </source>
</evidence>